<comment type="subcellular location">
    <subcellularLocation>
        <location evidence="1">Membrane</location>
        <topology evidence="1">Multi-pass membrane protein</topology>
    </subcellularLocation>
</comment>
<keyword evidence="15" id="KW-1185">Reference proteome</keyword>
<feature type="domain" description="Cation/H(+) antiporter central" evidence="12">
    <location>
        <begin position="492"/>
        <end position="614"/>
    </location>
</feature>
<dbReference type="InterPro" id="IPR050794">
    <property type="entry name" value="CPA2_transporter"/>
</dbReference>
<feature type="transmembrane region" description="Helical" evidence="10">
    <location>
        <begin position="42"/>
        <end position="60"/>
    </location>
</feature>
<feature type="transmembrane region" description="Helical" evidence="10">
    <location>
        <begin position="347"/>
        <end position="369"/>
    </location>
</feature>
<dbReference type="InterPro" id="IPR057290">
    <property type="entry name" value="CHX17_C"/>
</dbReference>
<evidence type="ECO:0000259" key="12">
    <source>
        <dbReference type="Pfam" id="PF23256"/>
    </source>
</evidence>
<dbReference type="Pfam" id="PF23256">
    <property type="entry name" value="CHX17_2nd"/>
    <property type="match status" value="1"/>
</dbReference>
<dbReference type="InterPro" id="IPR038770">
    <property type="entry name" value="Na+/solute_symporter_sf"/>
</dbReference>
<accession>A0ABQ8GWR3</accession>
<dbReference type="Pfam" id="PF23259">
    <property type="entry name" value="CHX17_C"/>
    <property type="match status" value="1"/>
</dbReference>
<feature type="transmembrane region" description="Helical" evidence="10">
    <location>
        <begin position="415"/>
        <end position="435"/>
    </location>
</feature>
<evidence type="ECO:0000256" key="9">
    <source>
        <dbReference type="ARBA" id="ARBA00038341"/>
    </source>
</evidence>
<dbReference type="PANTHER" id="PTHR32468">
    <property type="entry name" value="CATION/H + ANTIPORTER"/>
    <property type="match status" value="1"/>
</dbReference>
<evidence type="ECO:0000313" key="15">
    <source>
        <dbReference type="Proteomes" id="UP000827721"/>
    </source>
</evidence>
<keyword evidence="8 10" id="KW-0472">Membrane</keyword>
<feature type="domain" description="Cation/H(+) antiporter C-terminal" evidence="13">
    <location>
        <begin position="633"/>
        <end position="771"/>
    </location>
</feature>
<dbReference type="Gene3D" id="1.20.1530.20">
    <property type="match status" value="1"/>
</dbReference>
<feature type="transmembrane region" description="Helical" evidence="10">
    <location>
        <begin position="165"/>
        <end position="185"/>
    </location>
</feature>
<comment type="similarity">
    <text evidence="9">Belongs to the monovalent cation:proton antiporter 2 (CPA2) transporter (TC 2.A.37) family. CHX (TC 2.A.37.4) subfamily.</text>
</comment>
<feature type="transmembrane region" description="Helical" evidence="10">
    <location>
        <begin position="234"/>
        <end position="256"/>
    </location>
</feature>
<keyword evidence="4 10" id="KW-0812">Transmembrane</keyword>
<dbReference type="Pfam" id="PF00999">
    <property type="entry name" value="Na_H_Exchanger"/>
    <property type="match status" value="1"/>
</dbReference>
<keyword evidence="5" id="KW-0630">Potassium</keyword>
<organism evidence="14 15">
    <name type="scientific">Xanthoceras sorbifolium</name>
    <dbReference type="NCBI Taxonomy" id="99658"/>
    <lineage>
        <taxon>Eukaryota</taxon>
        <taxon>Viridiplantae</taxon>
        <taxon>Streptophyta</taxon>
        <taxon>Embryophyta</taxon>
        <taxon>Tracheophyta</taxon>
        <taxon>Spermatophyta</taxon>
        <taxon>Magnoliopsida</taxon>
        <taxon>eudicotyledons</taxon>
        <taxon>Gunneridae</taxon>
        <taxon>Pentapetalae</taxon>
        <taxon>rosids</taxon>
        <taxon>malvids</taxon>
        <taxon>Sapindales</taxon>
        <taxon>Sapindaceae</taxon>
        <taxon>Xanthoceroideae</taxon>
        <taxon>Xanthoceras</taxon>
    </lineage>
</organism>
<evidence type="ECO:0000256" key="5">
    <source>
        <dbReference type="ARBA" id="ARBA00022958"/>
    </source>
</evidence>
<dbReference type="InterPro" id="IPR006153">
    <property type="entry name" value="Cation/H_exchanger_TM"/>
</dbReference>
<dbReference type="PANTHER" id="PTHR32468:SF17">
    <property type="entry name" value="CATION_H(+) ANTIPORTER 4"/>
    <property type="match status" value="1"/>
</dbReference>
<evidence type="ECO:0000259" key="13">
    <source>
        <dbReference type="Pfam" id="PF23259"/>
    </source>
</evidence>
<keyword evidence="3" id="KW-0633">Potassium transport</keyword>
<evidence type="ECO:0000313" key="14">
    <source>
        <dbReference type="EMBL" id="KAH7510959.1"/>
    </source>
</evidence>
<feature type="transmembrane region" description="Helical" evidence="10">
    <location>
        <begin position="268"/>
        <end position="286"/>
    </location>
</feature>
<feature type="transmembrane region" description="Helical" evidence="10">
    <location>
        <begin position="130"/>
        <end position="153"/>
    </location>
</feature>
<evidence type="ECO:0000256" key="6">
    <source>
        <dbReference type="ARBA" id="ARBA00022989"/>
    </source>
</evidence>
<dbReference type="EMBL" id="JAFEMO010000675">
    <property type="protein sequence ID" value="KAH7510959.1"/>
    <property type="molecule type" value="Genomic_DNA"/>
</dbReference>
<dbReference type="Proteomes" id="UP000827721">
    <property type="component" value="Unassembled WGS sequence"/>
</dbReference>
<evidence type="ECO:0000256" key="7">
    <source>
        <dbReference type="ARBA" id="ARBA00023065"/>
    </source>
</evidence>
<evidence type="ECO:0000256" key="4">
    <source>
        <dbReference type="ARBA" id="ARBA00022692"/>
    </source>
</evidence>
<evidence type="ECO:0000256" key="1">
    <source>
        <dbReference type="ARBA" id="ARBA00004141"/>
    </source>
</evidence>
<keyword evidence="7" id="KW-0406">Ion transport</keyword>
<evidence type="ECO:0008006" key="16">
    <source>
        <dbReference type="Google" id="ProtNLM"/>
    </source>
</evidence>
<sequence>MVNQTRVCILMPPRIQSVGLASELFGNETATYNWYDYSLPRFELHIALIFVVAQIFHFFLKRLGVPLFISQLIAGLTLSQAVLQDKSSTVWTDKGVQVLGTVGAFGYSFFMFLIGVKMDPSLITRANKSTLTIGILSVIAPLLCVMPVILISFDPISERGPKFQTFFLSACYAVTSFPAIFVLLGELKILNSELGRIALSSAITGDLLSLFMLIVGNVLNVLMQDGGTAALNELALVVTFLAVVFLVLRPGMLMAIRYTPEGKAVTETCIFVVFLLFLACVPLIQWSNFMPLAPYILGLAVPHGPPLGSALVEKFESMVNNLFLPLFVVSFGLRMKPLDIDWGDSDTLLKANVALVVVALVVKLIACFLPSYLSRMPTMDALALAFIMSTKGIIDMGMFTFFFDEAIIDQKMFGFTFYVVLYTATIVPVVVKYLYDPTRRYAGYNKRSLMHWKPYSELPIVSVIHVPDNVASVINLLEASCPTKENPMDVNVLHLIKLSGQANPIFISHQRKRRASSTTASYSQNLIISFNKFEGNNWGAVSVNAFTAVSPPDLMHDDICNLALDRLACLIILPFHRRWYIDGSIESDNDYIRALNARVLEKAPCSVGIFIDRDNLQRRAPMPVDSSLEAPSYKVAIVFLGGGDDREALTLSKRMSRDNRVALTVVRLTAQNGNEEWDSMLESEMLREMKSNGYINYMEKGVADGPETAMIVRSMVTEFDLIIVGRRYNLESPQTSGLKEWSEFPELGVLGDLLASIDNHSGRCSILIVQQEEIVVSSKPKMDMFP</sequence>
<proteinExistence type="inferred from homology"/>
<evidence type="ECO:0000256" key="2">
    <source>
        <dbReference type="ARBA" id="ARBA00022448"/>
    </source>
</evidence>
<feature type="transmembrane region" description="Helical" evidence="10">
    <location>
        <begin position="381"/>
        <end position="403"/>
    </location>
</feature>
<reference evidence="14 15" key="1">
    <citation type="submission" date="2021-02" db="EMBL/GenBank/DDBJ databases">
        <title>Plant Genome Project.</title>
        <authorList>
            <person name="Zhang R.-G."/>
        </authorList>
    </citation>
    <scope>NUCLEOTIDE SEQUENCE [LARGE SCALE GENOMIC DNA]</scope>
    <source>
        <tissue evidence="14">Leaves</tissue>
    </source>
</reference>
<dbReference type="InterPro" id="IPR057291">
    <property type="entry name" value="CHX17_2nd"/>
</dbReference>
<comment type="caution">
    <text evidence="14">The sequence shown here is derived from an EMBL/GenBank/DDBJ whole genome shotgun (WGS) entry which is preliminary data.</text>
</comment>
<feature type="transmembrane region" description="Helical" evidence="10">
    <location>
        <begin position="197"/>
        <end position="222"/>
    </location>
</feature>
<feature type="transmembrane region" description="Helical" evidence="10">
    <location>
        <begin position="95"/>
        <end position="118"/>
    </location>
</feature>
<evidence type="ECO:0000256" key="10">
    <source>
        <dbReference type="SAM" id="Phobius"/>
    </source>
</evidence>
<name>A0ABQ8GWR3_9ROSI</name>
<keyword evidence="2" id="KW-0813">Transport</keyword>
<keyword evidence="6 10" id="KW-1133">Transmembrane helix</keyword>
<protein>
    <recommendedName>
        <fullName evidence="16">Cation/H+ exchanger domain-containing protein</fullName>
    </recommendedName>
</protein>
<evidence type="ECO:0000259" key="11">
    <source>
        <dbReference type="Pfam" id="PF00999"/>
    </source>
</evidence>
<evidence type="ECO:0000256" key="3">
    <source>
        <dbReference type="ARBA" id="ARBA00022538"/>
    </source>
</evidence>
<gene>
    <name evidence="14" type="ORF">JRO89_XSUnG0234800</name>
</gene>
<feature type="domain" description="Cation/H+ exchanger transmembrane" evidence="11">
    <location>
        <begin position="50"/>
        <end position="432"/>
    </location>
</feature>
<evidence type="ECO:0000256" key="8">
    <source>
        <dbReference type="ARBA" id="ARBA00023136"/>
    </source>
</evidence>